<dbReference type="Proteomes" id="UP000002212">
    <property type="component" value="Chromosome"/>
</dbReference>
<keyword evidence="2" id="KW-0719">Serine esterase</keyword>
<dbReference type="STRING" id="632772.ROP_40510"/>
<dbReference type="PANTHER" id="PTHR33630:SF9">
    <property type="entry name" value="CUTINASE 4"/>
    <property type="match status" value="1"/>
</dbReference>
<reference evidence="6 7" key="1">
    <citation type="submission" date="2009-03" db="EMBL/GenBank/DDBJ databases">
        <title>Comparison of the complete genome sequences of Rhodococcus erythropolis PR4 and Rhodococcus opacus B4.</title>
        <authorList>
            <person name="Takarada H."/>
            <person name="Sekine M."/>
            <person name="Hosoyama A."/>
            <person name="Yamada R."/>
            <person name="Fujisawa T."/>
            <person name="Omata S."/>
            <person name="Shimizu A."/>
            <person name="Tsukatani N."/>
            <person name="Tanikawa S."/>
            <person name="Fujita N."/>
            <person name="Harayama S."/>
        </authorList>
    </citation>
    <scope>NUCLEOTIDE SEQUENCE [LARGE SCALE GENOMIC DNA]</scope>
    <source>
        <strain evidence="6 7">B4</strain>
    </source>
</reference>
<feature type="chain" id="PRO_5002904974" description="Cutinase" evidence="5">
    <location>
        <begin position="28"/>
        <end position="220"/>
    </location>
</feature>
<gene>
    <name evidence="6" type="ordered locus">ROP_40510</name>
</gene>
<dbReference type="Pfam" id="PF01083">
    <property type="entry name" value="Cutinase"/>
    <property type="match status" value="1"/>
</dbReference>
<keyword evidence="5" id="KW-0732">Signal</keyword>
<dbReference type="InterPro" id="IPR000675">
    <property type="entry name" value="Cutinase/axe"/>
</dbReference>
<dbReference type="OrthoDB" id="3661975at2"/>
<evidence type="ECO:0000256" key="1">
    <source>
        <dbReference type="ARBA" id="ARBA00007534"/>
    </source>
</evidence>
<dbReference type="EMBL" id="AP011115">
    <property type="protein sequence ID" value="BAH52298.1"/>
    <property type="molecule type" value="Genomic_DNA"/>
</dbReference>
<feature type="signal peptide" evidence="5">
    <location>
        <begin position="1"/>
        <end position="27"/>
    </location>
</feature>
<comment type="similarity">
    <text evidence="1">Belongs to the cutinase family.</text>
</comment>
<dbReference type="ESTHER" id="rhoob-c1b9e5">
    <property type="family name" value="Cutinase"/>
</dbReference>
<evidence type="ECO:0000313" key="6">
    <source>
        <dbReference type="EMBL" id="BAH52298.1"/>
    </source>
</evidence>
<dbReference type="HOGENOM" id="CLU_087239_0_0_11"/>
<protein>
    <recommendedName>
        <fullName evidence="8">Cutinase</fullName>
    </recommendedName>
</protein>
<dbReference type="PANTHER" id="PTHR33630">
    <property type="entry name" value="CUTINASE RV1984C-RELATED-RELATED"/>
    <property type="match status" value="1"/>
</dbReference>
<dbReference type="SMART" id="SM01110">
    <property type="entry name" value="Cutinase"/>
    <property type="match status" value="1"/>
</dbReference>
<keyword evidence="4" id="KW-1015">Disulfide bond</keyword>
<keyword evidence="3" id="KW-0378">Hydrolase</keyword>
<evidence type="ECO:0000256" key="2">
    <source>
        <dbReference type="ARBA" id="ARBA00022487"/>
    </source>
</evidence>
<evidence type="ECO:0000256" key="3">
    <source>
        <dbReference type="ARBA" id="ARBA00022801"/>
    </source>
</evidence>
<accession>C1B9E5</accession>
<dbReference type="KEGG" id="rop:ROP_40510"/>
<dbReference type="InterPro" id="IPR029058">
    <property type="entry name" value="AB_hydrolase_fold"/>
</dbReference>
<dbReference type="RefSeq" id="WP_012691235.1">
    <property type="nucleotide sequence ID" value="NC_012522.1"/>
</dbReference>
<dbReference type="AlphaFoldDB" id="C1B9E5"/>
<evidence type="ECO:0000256" key="5">
    <source>
        <dbReference type="SAM" id="SignalP"/>
    </source>
</evidence>
<organism evidence="6 7">
    <name type="scientific">Rhodococcus opacus (strain B4)</name>
    <dbReference type="NCBI Taxonomy" id="632772"/>
    <lineage>
        <taxon>Bacteria</taxon>
        <taxon>Bacillati</taxon>
        <taxon>Actinomycetota</taxon>
        <taxon>Actinomycetes</taxon>
        <taxon>Mycobacteriales</taxon>
        <taxon>Nocardiaceae</taxon>
        <taxon>Rhodococcus</taxon>
    </lineage>
</organism>
<proteinExistence type="inferred from homology"/>
<dbReference type="Gene3D" id="3.40.50.1820">
    <property type="entry name" value="alpha/beta hydrolase"/>
    <property type="match status" value="1"/>
</dbReference>
<evidence type="ECO:0008006" key="8">
    <source>
        <dbReference type="Google" id="ProtNLM"/>
    </source>
</evidence>
<evidence type="ECO:0000313" key="7">
    <source>
        <dbReference type="Proteomes" id="UP000002212"/>
    </source>
</evidence>
<name>C1B9E5_RHOOB</name>
<evidence type="ECO:0000256" key="4">
    <source>
        <dbReference type="ARBA" id="ARBA00023157"/>
    </source>
</evidence>
<dbReference type="PATRIC" id="fig|632772.20.peg.4249"/>
<dbReference type="SUPFAM" id="SSF53474">
    <property type="entry name" value="alpha/beta-Hydrolases"/>
    <property type="match status" value="1"/>
</dbReference>
<sequence>MRRLAAVVLSCAMVVVGVVVAPAAAQAASCAHQIVVAVGGNGDPGAHAMSPALDRYRAGGADVRVVPYPASVWPLGPVSYDQSRAEGVPAAVHAIERARLECPRAEIVGTGYSLGASVMGDAVQVTWVRDRFRARLYADPRQPGGVETVWPTIVPGISMLGGRPPFPVPVEQDCLRGDGVCDMRRNVAGTVDSVAGYFTRHPNYGGIMATPDGAPGVRWY</sequence>
<dbReference type="GO" id="GO:0052689">
    <property type="term" value="F:carboxylic ester hydrolase activity"/>
    <property type="evidence" value="ECO:0007669"/>
    <property type="project" value="UniProtKB-KW"/>
</dbReference>